<gene>
    <name evidence="3" type="ORF">I8J31_00140</name>
</gene>
<dbReference type="SMART" id="SM00052">
    <property type="entry name" value="EAL"/>
    <property type="match status" value="1"/>
</dbReference>
<proteinExistence type="predicted"/>
<dbReference type="InterPro" id="IPR050706">
    <property type="entry name" value="Cyclic-di-GMP_PDE-like"/>
</dbReference>
<dbReference type="Proteomes" id="UP000628710">
    <property type="component" value="Unassembled WGS sequence"/>
</dbReference>
<dbReference type="PANTHER" id="PTHR33121">
    <property type="entry name" value="CYCLIC DI-GMP PHOSPHODIESTERASE PDEF"/>
    <property type="match status" value="1"/>
</dbReference>
<sequence>MSPKSRMLLAILINFSLVVILAVSLCLLERTWQHSRDAAIKEKIRQSYVSKVEKHLDEVTSFIASIAKEYSGSCDRQLVLHMRKQLFNIPGAIELGVIEKEGDHGVVVCNSWGENERVEVRQPIPHKGFLITGPHTINSLEKPIFVIKQTTGNFEYNIIIKKSSVDAFVENRADIVVSTQSQQAGTKYRDSQVIENLSYMISPSAYTNKVYNLYFIPTTILLFIVCFFLVTPKWVRGIEKNTLRRKIRGHYYYNEYQPIIDTRKQKLFSIEVFLRSKDGVNAKDSIDKIKSLDLCVEHTMLQIQQIEMSFDRDFIEQNSFQVNILSLHLESDSFVEKMLGLDGLIRNSLIFEVVEDEDLMLQKNIIKQHMNILKNNGYRFAIDDFGIEYSGLSYISEFDFDIVKADKIFIVDTGKNTTILKSIIALTNELGIDCIAEGVETAFDNEKISSLGIHLQQGWYHGRPMSAEQIAVYQVKIPL</sequence>
<protein>
    <submittedName>
        <fullName evidence="3">EAL domain-containing protein</fullName>
    </submittedName>
</protein>
<keyword evidence="1" id="KW-1133">Transmembrane helix</keyword>
<evidence type="ECO:0000313" key="3">
    <source>
        <dbReference type="EMBL" id="MBJ7536077.1"/>
    </source>
</evidence>
<reference evidence="3" key="1">
    <citation type="submission" date="2020-12" db="EMBL/GenBank/DDBJ databases">
        <title>Marinomonas arctica sp. nov., a psychrotolerant bacterium isolated from the Arctic.</title>
        <authorList>
            <person name="Zhang Y."/>
        </authorList>
    </citation>
    <scope>NUCLEOTIDE SEQUENCE</scope>
    <source>
        <strain evidence="3">C1424</strain>
    </source>
</reference>
<dbReference type="AlphaFoldDB" id="A0A934MZV4"/>
<dbReference type="Gene3D" id="3.20.20.450">
    <property type="entry name" value="EAL domain"/>
    <property type="match status" value="1"/>
</dbReference>
<dbReference type="RefSeq" id="WP_199466163.1">
    <property type="nucleotide sequence ID" value="NZ_JAEMNX010000001.1"/>
</dbReference>
<dbReference type="PROSITE" id="PS50883">
    <property type="entry name" value="EAL"/>
    <property type="match status" value="1"/>
</dbReference>
<dbReference type="Pfam" id="PF00563">
    <property type="entry name" value="EAL"/>
    <property type="match status" value="1"/>
</dbReference>
<organism evidence="3 4">
    <name type="scientific">Marinomonas transparens</name>
    <dbReference type="NCBI Taxonomy" id="2795388"/>
    <lineage>
        <taxon>Bacteria</taxon>
        <taxon>Pseudomonadati</taxon>
        <taxon>Pseudomonadota</taxon>
        <taxon>Gammaproteobacteria</taxon>
        <taxon>Oceanospirillales</taxon>
        <taxon>Oceanospirillaceae</taxon>
        <taxon>Marinomonas</taxon>
    </lineage>
</organism>
<dbReference type="CDD" id="cd01948">
    <property type="entry name" value="EAL"/>
    <property type="match status" value="1"/>
</dbReference>
<dbReference type="PANTHER" id="PTHR33121:SF70">
    <property type="entry name" value="SIGNALING PROTEIN YKOW"/>
    <property type="match status" value="1"/>
</dbReference>
<comment type="caution">
    <text evidence="3">The sequence shown here is derived from an EMBL/GenBank/DDBJ whole genome shotgun (WGS) entry which is preliminary data.</text>
</comment>
<feature type="domain" description="EAL" evidence="2">
    <location>
        <begin position="236"/>
        <end position="478"/>
    </location>
</feature>
<evidence type="ECO:0000256" key="1">
    <source>
        <dbReference type="SAM" id="Phobius"/>
    </source>
</evidence>
<dbReference type="EMBL" id="JAEMNX010000001">
    <property type="protein sequence ID" value="MBJ7536077.1"/>
    <property type="molecule type" value="Genomic_DNA"/>
</dbReference>
<evidence type="ECO:0000313" key="4">
    <source>
        <dbReference type="Proteomes" id="UP000628710"/>
    </source>
</evidence>
<dbReference type="SUPFAM" id="SSF141868">
    <property type="entry name" value="EAL domain-like"/>
    <property type="match status" value="1"/>
</dbReference>
<keyword evidence="4" id="KW-1185">Reference proteome</keyword>
<keyword evidence="1" id="KW-0472">Membrane</keyword>
<name>A0A934MZV4_9GAMM</name>
<evidence type="ECO:0000259" key="2">
    <source>
        <dbReference type="PROSITE" id="PS50883"/>
    </source>
</evidence>
<dbReference type="InterPro" id="IPR001633">
    <property type="entry name" value="EAL_dom"/>
</dbReference>
<feature type="transmembrane region" description="Helical" evidence="1">
    <location>
        <begin position="211"/>
        <end position="230"/>
    </location>
</feature>
<keyword evidence="1" id="KW-0812">Transmembrane</keyword>
<accession>A0A934MZV4</accession>
<dbReference type="GO" id="GO:0071111">
    <property type="term" value="F:cyclic-guanylate-specific phosphodiesterase activity"/>
    <property type="evidence" value="ECO:0007669"/>
    <property type="project" value="InterPro"/>
</dbReference>
<dbReference type="InterPro" id="IPR035919">
    <property type="entry name" value="EAL_sf"/>
</dbReference>